<dbReference type="InterPro" id="IPR031322">
    <property type="entry name" value="Shikimate/glucono_kinase"/>
</dbReference>
<feature type="binding site" evidence="11">
    <location>
        <position position="95"/>
    </location>
    <ligand>
        <name>substrate</name>
    </ligand>
</feature>
<dbReference type="GO" id="GO:0000287">
    <property type="term" value="F:magnesium ion binding"/>
    <property type="evidence" value="ECO:0007669"/>
    <property type="project" value="UniProtKB-UniRule"/>
</dbReference>
<evidence type="ECO:0000256" key="3">
    <source>
        <dbReference type="ARBA" id="ARBA00012154"/>
    </source>
</evidence>
<evidence type="ECO:0000256" key="7">
    <source>
        <dbReference type="ARBA" id="ARBA00022777"/>
    </source>
</evidence>
<dbReference type="GO" id="GO:0008652">
    <property type="term" value="P:amino acid biosynthetic process"/>
    <property type="evidence" value="ECO:0007669"/>
    <property type="project" value="UniProtKB-KW"/>
</dbReference>
<evidence type="ECO:0000256" key="6">
    <source>
        <dbReference type="ARBA" id="ARBA00022741"/>
    </source>
</evidence>
<comment type="caution">
    <text evidence="12">The sequence shown here is derived from an EMBL/GenBank/DDBJ whole genome shotgun (WGS) entry which is preliminary data.</text>
</comment>
<dbReference type="GO" id="GO:0009073">
    <property type="term" value="P:aromatic amino acid family biosynthetic process"/>
    <property type="evidence" value="ECO:0007669"/>
    <property type="project" value="UniProtKB-KW"/>
</dbReference>
<dbReference type="HAMAP" id="MF_00109">
    <property type="entry name" value="Shikimate_kinase"/>
    <property type="match status" value="1"/>
</dbReference>
<evidence type="ECO:0000313" key="12">
    <source>
        <dbReference type="EMBL" id="KJE75766.1"/>
    </source>
</evidence>
<dbReference type="InterPro" id="IPR000623">
    <property type="entry name" value="Shikimate_kinase/TSH1"/>
</dbReference>
<dbReference type="RefSeq" id="WP_052566309.1">
    <property type="nucleotide sequence ID" value="NZ_JQKF01000024.1"/>
</dbReference>
<feature type="binding site" evidence="11">
    <location>
        <position position="73"/>
    </location>
    <ligand>
        <name>substrate</name>
    </ligand>
</feature>
<evidence type="ECO:0000256" key="8">
    <source>
        <dbReference type="ARBA" id="ARBA00022840"/>
    </source>
</evidence>
<dbReference type="GO" id="GO:0004765">
    <property type="term" value="F:shikimate kinase activity"/>
    <property type="evidence" value="ECO:0007669"/>
    <property type="project" value="UniProtKB-UniRule"/>
</dbReference>
<dbReference type="SUPFAM" id="SSF52540">
    <property type="entry name" value="P-loop containing nucleoside triphosphate hydrolases"/>
    <property type="match status" value="1"/>
</dbReference>
<dbReference type="EC" id="2.7.1.71" evidence="3 11"/>
<dbReference type="OrthoDB" id="9800332at2"/>
<keyword evidence="9 11" id="KW-0057">Aromatic amino acid biosynthesis</keyword>
<evidence type="ECO:0000256" key="2">
    <source>
        <dbReference type="ARBA" id="ARBA00006997"/>
    </source>
</evidence>
<dbReference type="GeneID" id="78373495"/>
<evidence type="ECO:0000256" key="11">
    <source>
        <dbReference type="HAMAP-Rule" id="MF_00109"/>
    </source>
</evidence>
<protein>
    <recommendedName>
        <fullName evidence="3 11">Shikimate kinase</fullName>
        <shortName evidence="11">SK</shortName>
        <ecNumber evidence="3 11">2.7.1.71</ecNumber>
    </recommendedName>
</protein>
<keyword evidence="11" id="KW-0460">Magnesium</keyword>
<evidence type="ECO:0000256" key="10">
    <source>
        <dbReference type="ARBA" id="ARBA00048567"/>
    </source>
</evidence>
<feature type="binding site" evidence="11">
    <location>
        <position position="31"/>
    </location>
    <ligand>
        <name>Mg(2+)</name>
        <dbReference type="ChEBI" id="CHEBI:18420"/>
    </ligand>
</feature>
<dbReference type="PRINTS" id="PR01100">
    <property type="entry name" value="SHIKIMTKNASE"/>
</dbReference>
<dbReference type="InterPro" id="IPR027417">
    <property type="entry name" value="P-loop_NTPase"/>
</dbReference>
<keyword evidence="6 11" id="KW-0547">Nucleotide-binding</keyword>
<organism evidence="12 13">
    <name type="scientific">Ferrimicrobium acidiphilum DSM 19497</name>
    <dbReference type="NCBI Taxonomy" id="1121877"/>
    <lineage>
        <taxon>Bacteria</taxon>
        <taxon>Bacillati</taxon>
        <taxon>Actinomycetota</taxon>
        <taxon>Acidimicrobiia</taxon>
        <taxon>Acidimicrobiales</taxon>
        <taxon>Acidimicrobiaceae</taxon>
        <taxon>Ferrimicrobium</taxon>
    </lineage>
</organism>
<keyword evidence="13" id="KW-1185">Reference proteome</keyword>
<comment type="similarity">
    <text evidence="2 11">Belongs to the shikimate kinase family.</text>
</comment>
<keyword evidence="7 11" id="KW-0418">Kinase</keyword>
<evidence type="ECO:0000256" key="5">
    <source>
        <dbReference type="ARBA" id="ARBA00022679"/>
    </source>
</evidence>
<comment type="pathway">
    <text evidence="1 11">Metabolic intermediate biosynthesis; chorismate biosynthesis; chorismate from D-erythrose 4-phosphate and phosphoenolpyruvate: step 5/7.</text>
</comment>
<comment type="subcellular location">
    <subcellularLocation>
        <location evidence="11">Cytoplasm</location>
    </subcellularLocation>
</comment>
<evidence type="ECO:0000313" key="13">
    <source>
        <dbReference type="Proteomes" id="UP000032336"/>
    </source>
</evidence>
<dbReference type="Pfam" id="PF01202">
    <property type="entry name" value="SKI"/>
    <property type="match status" value="1"/>
</dbReference>
<reference evidence="12 13" key="1">
    <citation type="submission" date="2015-01" db="EMBL/GenBank/DDBJ databases">
        <title>Draft genome of the acidophilic iron oxidizer Ferrimicrobium acidiphilum strain T23.</title>
        <authorList>
            <person name="Poehlein A."/>
            <person name="Eisen S."/>
            <person name="Schloemann M."/>
            <person name="Johnson B.D."/>
            <person name="Daniel R."/>
            <person name="Muehling M."/>
        </authorList>
    </citation>
    <scope>NUCLEOTIDE SEQUENCE [LARGE SCALE GENOMIC DNA]</scope>
    <source>
        <strain evidence="12 13">T23</strain>
    </source>
</reference>
<keyword evidence="5 11" id="KW-0808">Transferase</keyword>
<dbReference type="eggNOG" id="COG0703">
    <property type="taxonomic scope" value="Bacteria"/>
</dbReference>
<dbReference type="STRING" id="1121877.FEAC_24690"/>
<dbReference type="GO" id="GO:0005829">
    <property type="term" value="C:cytosol"/>
    <property type="evidence" value="ECO:0007669"/>
    <property type="project" value="TreeGrafter"/>
</dbReference>
<dbReference type="GO" id="GO:0009423">
    <property type="term" value="P:chorismate biosynthetic process"/>
    <property type="evidence" value="ECO:0007669"/>
    <property type="project" value="UniProtKB-UniRule"/>
</dbReference>
<comment type="cofactor">
    <cofactor evidence="11">
        <name>Mg(2+)</name>
        <dbReference type="ChEBI" id="CHEBI:18420"/>
    </cofactor>
    <text evidence="11">Binds 1 Mg(2+) ion per subunit.</text>
</comment>
<evidence type="ECO:0000256" key="1">
    <source>
        <dbReference type="ARBA" id="ARBA00004842"/>
    </source>
</evidence>
<dbReference type="UniPathway" id="UPA00053">
    <property type="reaction ID" value="UER00088"/>
</dbReference>
<feature type="binding site" evidence="11">
    <location>
        <position position="147"/>
    </location>
    <ligand>
        <name>substrate</name>
    </ligand>
</feature>
<accession>A0A0D8FRL9</accession>
<dbReference type="CDD" id="cd00464">
    <property type="entry name" value="SK"/>
    <property type="match status" value="1"/>
</dbReference>
<comment type="subunit">
    <text evidence="11">Monomer.</text>
</comment>
<keyword evidence="8 11" id="KW-0067">ATP-binding</keyword>
<feature type="binding site" evidence="11">
    <location>
        <position position="49"/>
    </location>
    <ligand>
        <name>substrate</name>
    </ligand>
</feature>
<keyword evidence="11" id="KW-0963">Cytoplasm</keyword>
<dbReference type="PANTHER" id="PTHR21087:SF16">
    <property type="entry name" value="SHIKIMATE KINASE 1, CHLOROPLASTIC"/>
    <property type="match status" value="1"/>
</dbReference>
<dbReference type="EMBL" id="JXUW01000029">
    <property type="protein sequence ID" value="KJE75766.1"/>
    <property type="molecule type" value="Genomic_DNA"/>
</dbReference>
<dbReference type="InterPro" id="IPR023000">
    <property type="entry name" value="Shikimate_kinase_CS"/>
</dbReference>
<dbReference type="PANTHER" id="PTHR21087">
    <property type="entry name" value="SHIKIMATE KINASE"/>
    <property type="match status" value="1"/>
</dbReference>
<feature type="binding site" evidence="11">
    <location>
        <position position="132"/>
    </location>
    <ligand>
        <name>ATP</name>
        <dbReference type="ChEBI" id="CHEBI:30616"/>
    </ligand>
</feature>
<sequence>MTTINGTDIDIQGRPHWPQIVLTGFMGAGKSTLGALLARHLGVPFYDSDSLIEAATGRRIADLFAHEGEARFRDLEHQAIASVASQPCTVLALGGGSLMHPGTRLLLCSTYMIYLEITAETARARIANPSDRPLARSAQLDELLALREPIYRSTASLILEAHDELPTVTLARVLAELPASFDQS</sequence>
<keyword evidence="11" id="KW-0479">Metal-binding</keyword>
<comment type="caution">
    <text evidence="11">Lacks conserved residue(s) required for the propagation of feature annotation.</text>
</comment>
<gene>
    <name evidence="12" type="primary">aroK3</name>
    <name evidence="11" type="synonym">aroK</name>
    <name evidence="12" type="ORF">FEAC_24690</name>
</gene>
<evidence type="ECO:0000256" key="4">
    <source>
        <dbReference type="ARBA" id="ARBA00022605"/>
    </source>
</evidence>
<evidence type="ECO:0000256" key="9">
    <source>
        <dbReference type="ARBA" id="ARBA00023141"/>
    </source>
</evidence>
<feature type="binding site" evidence="11">
    <location>
        <begin position="27"/>
        <end position="32"/>
    </location>
    <ligand>
        <name>ATP</name>
        <dbReference type="ChEBI" id="CHEBI:30616"/>
    </ligand>
</feature>
<comment type="catalytic activity">
    <reaction evidence="10 11">
        <text>shikimate + ATP = 3-phosphoshikimate + ADP + H(+)</text>
        <dbReference type="Rhea" id="RHEA:13121"/>
        <dbReference type="ChEBI" id="CHEBI:15378"/>
        <dbReference type="ChEBI" id="CHEBI:30616"/>
        <dbReference type="ChEBI" id="CHEBI:36208"/>
        <dbReference type="ChEBI" id="CHEBI:145989"/>
        <dbReference type="ChEBI" id="CHEBI:456216"/>
        <dbReference type="EC" id="2.7.1.71"/>
    </reaction>
</comment>
<proteinExistence type="inferred from homology"/>
<dbReference type="AlphaFoldDB" id="A0A0D8FRL9"/>
<dbReference type="PROSITE" id="PS01128">
    <property type="entry name" value="SHIKIMATE_KINASE"/>
    <property type="match status" value="1"/>
</dbReference>
<keyword evidence="4 11" id="KW-0028">Amino-acid biosynthesis</keyword>
<name>A0A0D8FRL9_9ACTN</name>
<dbReference type="Gene3D" id="3.40.50.300">
    <property type="entry name" value="P-loop containing nucleotide triphosphate hydrolases"/>
    <property type="match status" value="1"/>
</dbReference>
<dbReference type="Proteomes" id="UP000032336">
    <property type="component" value="Unassembled WGS sequence"/>
</dbReference>
<dbReference type="GO" id="GO:0005524">
    <property type="term" value="F:ATP binding"/>
    <property type="evidence" value="ECO:0007669"/>
    <property type="project" value="UniProtKB-UniRule"/>
</dbReference>
<comment type="function">
    <text evidence="11">Catalyzes the specific phosphorylation of the 3-hydroxyl group of shikimic acid using ATP as a cosubstrate.</text>
</comment>